<dbReference type="EMBL" id="MU826354">
    <property type="protein sequence ID" value="KAJ7380247.1"/>
    <property type="molecule type" value="Genomic_DNA"/>
</dbReference>
<comment type="caution">
    <text evidence="2">The sequence shown here is derived from an EMBL/GenBank/DDBJ whole genome shotgun (WGS) entry which is preliminary data.</text>
</comment>
<feature type="compositionally biased region" description="Basic and acidic residues" evidence="1">
    <location>
        <begin position="37"/>
        <end position="51"/>
    </location>
</feature>
<name>A0A9X0CY39_9CNID</name>
<keyword evidence="3" id="KW-1185">Reference proteome</keyword>
<feature type="region of interest" description="Disordered" evidence="1">
    <location>
        <begin position="1"/>
        <end position="51"/>
    </location>
</feature>
<sequence length="51" mass="5901">MHDEVAPKRGQTPKLVSWSKRALKMDSASRPSMVYTADKKEKETNLDRIIR</sequence>
<dbReference type="Proteomes" id="UP001163046">
    <property type="component" value="Unassembled WGS sequence"/>
</dbReference>
<accession>A0A9X0CY39</accession>
<reference evidence="2" key="1">
    <citation type="submission" date="2023-01" db="EMBL/GenBank/DDBJ databases">
        <title>Genome assembly of the deep-sea coral Lophelia pertusa.</title>
        <authorList>
            <person name="Herrera S."/>
            <person name="Cordes E."/>
        </authorList>
    </citation>
    <scope>NUCLEOTIDE SEQUENCE</scope>
    <source>
        <strain evidence="2">USNM1676648</strain>
        <tissue evidence="2">Polyp</tissue>
    </source>
</reference>
<proteinExistence type="predicted"/>
<evidence type="ECO:0000256" key="1">
    <source>
        <dbReference type="SAM" id="MobiDB-lite"/>
    </source>
</evidence>
<dbReference type="AlphaFoldDB" id="A0A9X0CY39"/>
<evidence type="ECO:0000313" key="3">
    <source>
        <dbReference type="Proteomes" id="UP001163046"/>
    </source>
</evidence>
<protein>
    <submittedName>
        <fullName evidence="2">Uncharacterized protein</fullName>
    </submittedName>
</protein>
<organism evidence="2 3">
    <name type="scientific">Desmophyllum pertusum</name>
    <dbReference type="NCBI Taxonomy" id="174260"/>
    <lineage>
        <taxon>Eukaryota</taxon>
        <taxon>Metazoa</taxon>
        <taxon>Cnidaria</taxon>
        <taxon>Anthozoa</taxon>
        <taxon>Hexacorallia</taxon>
        <taxon>Scleractinia</taxon>
        <taxon>Caryophylliina</taxon>
        <taxon>Caryophylliidae</taxon>
        <taxon>Desmophyllum</taxon>
    </lineage>
</organism>
<gene>
    <name evidence="2" type="ORF">OS493_010962</name>
</gene>
<evidence type="ECO:0000313" key="2">
    <source>
        <dbReference type="EMBL" id="KAJ7380247.1"/>
    </source>
</evidence>